<sequence length="370" mass="38649">MAESSLKQSFDTFRAAEDIDASALLAGAVGVVFLLTALTSFVLRLGLEVPAIVGFVVVLGYGWYAHQGLTAKAVTFLMTVSTVLILGMITVFLVLESLHAFRLMGVNMLVGMDEPVTVFGVTVLPGLGNFWQPSSATYSLVPAMWGTFVTTLIATAVAAPLGVACALFLAEIAPNWAREIVKPGIEILAGIPSIVYGFIGFTVLNTYVFQNFQTPSQGSFFLVGGVIGVMALPTVVSVAEDSLDTVPDSMKDGALALGSTDWQTMTSITLPAAFSGVSAAVLLGVGRAIGETMAATVILGNTVGLPQPLYDVFGNNVTLTTLIASQYGDAGETQLSALFAAGVVLFVTVLFLSLTSLRIEAKLKQELSGD</sequence>
<dbReference type="AlphaFoldDB" id="A0A1I6HEV7"/>
<dbReference type="InterPro" id="IPR051124">
    <property type="entry name" value="Phosphate_Transport_Permease"/>
</dbReference>
<feature type="domain" description="ABC transmembrane type-1" evidence="11">
    <location>
        <begin position="144"/>
        <end position="356"/>
    </location>
</feature>
<evidence type="ECO:0000256" key="8">
    <source>
        <dbReference type="ARBA" id="ARBA00023136"/>
    </source>
</evidence>
<keyword evidence="5 10" id="KW-0592">Phosphate transport</keyword>
<name>A0A1I6HEV7_9EURY</name>
<dbReference type="InterPro" id="IPR035906">
    <property type="entry name" value="MetI-like_sf"/>
</dbReference>
<reference evidence="13" key="1">
    <citation type="submission" date="2016-10" db="EMBL/GenBank/DDBJ databases">
        <authorList>
            <person name="Varghese N."/>
            <person name="Submissions S."/>
        </authorList>
    </citation>
    <scope>NUCLEOTIDE SEQUENCE [LARGE SCALE GENOMIC DNA]</scope>
    <source>
        <strain evidence="13">CGMCC 1.8711</strain>
    </source>
</reference>
<feature type="transmembrane region" description="Helical" evidence="9">
    <location>
        <begin position="73"/>
        <end position="95"/>
    </location>
</feature>
<keyword evidence="7 9" id="KW-1133">Transmembrane helix</keyword>
<dbReference type="GO" id="GO:0005886">
    <property type="term" value="C:plasma membrane"/>
    <property type="evidence" value="ECO:0007669"/>
    <property type="project" value="UniProtKB-SubCell"/>
</dbReference>
<proteinExistence type="inferred from homology"/>
<dbReference type="PANTHER" id="PTHR30425">
    <property type="entry name" value="PHOSPHATE TRANSPORT SYSTEM PERMEASE PROTEIN PST"/>
    <property type="match status" value="1"/>
</dbReference>
<accession>A0A1I6HEV7</accession>
<dbReference type="CDD" id="cd06261">
    <property type="entry name" value="TM_PBP2"/>
    <property type="match status" value="1"/>
</dbReference>
<feature type="transmembrane region" description="Helical" evidence="9">
    <location>
        <begin position="220"/>
        <end position="239"/>
    </location>
</feature>
<dbReference type="STRING" id="555875.SAMN04488124_2155"/>
<keyword evidence="8 9" id="KW-0472">Membrane</keyword>
<feature type="transmembrane region" description="Helical" evidence="9">
    <location>
        <begin position="21"/>
        <end position="43"/>
    </location>
</feature>
<comment type="function">
    <text evidence="10">Part of the binding-protein-dependent transport system for phosphate; probably responsible for the translocation of the substrate across the membrane.</text>
</comment>
<feature type="transmembrane region" description="Helical" evidence="9">
    <location>
        <begin position="189"/>
        <end position="208"/>
    </location>
</feature>
<evidence type="ECO:0000259" key="11">
    <source>
        <dbReference type="PROSITE" id="PS50928"/>
    </source>
</evidence>
<evidence type="ECO:0000256" key="1">
    <source>
        <dbReference type="ARBA" id="ARBA00004651"/>
    </source>
</evidence>
<feature type="transmembrane region" description="Helical" evidence="9">
    <location>
        <begin position="115"/>
        <end position="131"/>
    </location>
</feature>
<evidence type="ECO:0000256" key="5">
    <source>
        <dbReference type="ARBA" id="ARBA00022592"/>
    </source>
</evidence>
<organism evidence="12 13">
    <name type="scientific">Halogeometricum limi</name>
    <dbReference type="NCBI Taxonomy" id="555875"/>
    <lineage>
        <taxon>Archaea</taxon>
        <taxon>Methanobacteriati</taxon>
        <taxon>Methanobacteriota</taxon>
        <taxon>Stenosarchaea group</taxon>
        <taxon>Halobacteria</taxon>
        <taxon>Halobacteriales</taxon>
        <taxon>Haloferacaceae</taxon>
        <taxon>Halogeometricum</taxon>
    </lineage>
</organism>
<evidence type="ECO:0000256" key="9">
    <source>
        <dbReference type="RuleBase" id="RU363032"/>
    </source>
</evidence>
<feature type="transmembrane region" description="Helical" evidence="9">
    <location>
        <begin position="143"/>
        <end position="169"/>
    </location>
</feature>
<comment type="subcellular location">
    <subcellularLocation>
        <location evidence="1 9">Cell membrane</location>
        <topology evidence="1 9">Multi-pass membrane protein</topology>
    </subcellularLocation>
</comment>
<dbReference type="Proteomes" id="UP000243250">
    <property type="component" value="Unassembled WGS sequence"/>
</dbReference>
<feature type="transmembrane region" description="Helical" evidence="9">
    <location>
        <begin position="49"/>
        <end position="66"/>
    </location>
</feature>
<dbReference type="RefSeq" id="WP_089880491.1">
    <property type="nucleotide sequence ID" value="NZ_FOYS01000003.1"/>
</dbReference>
<dbReference type="GO" id="GO:0006817">
    <property type="term" value="P:phosphate ion transport"/>
    <property type="evidence" value="ECO:0007669"/>
    <property type="project" value="UniProtKB-KW"/>
</dbReference>
<dbReference type="GO" id="GO:0005315">
    <property type="term" value="F:phosphate transmembrane transporter activity"/>
    <property type="evidence" value="ECO:0007669"/>
    <property type="project" value="InterPro"/>
</dbReference>
<evidence type="ECO:0000256" key="4">
    <source>
        <dbReference type="ARBA" id="ARBA00022475"/>
    </source>
</evidence>
<evidence type="ECO:0000256" key="6">
    <source>
        <dbReference type="ARBA" id="ARBA00022692"/>
    </source>
</evidence>
<dbReference type="PANTHER" id="PTHR30425:SF1">
    <property type="entry name" value="PHOSPHATE TRANSPORT SYSTEM PERMEASE PROTEIN PSTC"/>
    <property type="match status" value="1"/>
</dbReference>
<evidence type="ECO:0000256" key="3">
    <source>
        <dbReference type="ARBA" id="ARBA00022448"/>
    </source>
</evidence>
<evidence type="ECO:0000256" key="10">
    <source>
        <dbReference type="RuleBase" id="RU363054"/>
    </source>
</evidence>
<evidence type="ECO:0000313" key="12">
    <source>
        <dbReference type="EMBL" id="SFR52979.1"/>
    </source>
</evidence>
<dbReference type="OrthoDB" id="301029at2157"/>
<keyword evidence="13" id="KW-1185">Reference proteome</keyword>
<gene>
    <name evidence="12" type="ORF">SAMN04488124_2155</name>
</gene>
<dbReference type="InterPro" id="IPR011864">
    <property type="entry name" value="Phosphate_PstC"/>
</dbReference>
<dbReference type="InterPro" id="IPR000515">
    <property type="entry name" value="MetI-like"/>
</dbReference>
<comment type="similarity">
    <text evidence="2 10">Belongs to the binding-protein-dependent transport system permease family. CysTW subfamily.</text>
</comment>
<keyword evidence="4 10" id="KW-1003">Cell membrane</keyword>
<evidence type="ECO:0000256" key="7">
    <source>
        <dbReference type="ARBA" id="ARBA00022989"/>
    </source>
</evidence>
<keyword evidence="3 9" id="KW-0813">Transport</keyword>
<protein>
    <recommendedName>
        <fullName evidence="10">Phosphate transport system permease protein</fullName>
    </recommendedName>
</protein>
<dbReference type="Pfam" id="PF00528">
    <property type="entry name" value="BPD_transp_1"/>
    <property type="match status" value="1"/>
</dbReference>
<dbReference type="Gene3D" id="1.10.3720.10">
    <property type="entry name" value="MetI-like"/>
    <property type="match status" value="1"/>
</dbReference>
<dbReference type="NCBIfam" id="TIGR02138">
    <property type="entry name" value="phosphate_pstC"/>
    <property type="match status" value="1"/>
</dbReference>
<dbReference type="SUPFAM" id="SSF161098">
    <property type="entry name" value="MetI-like"/>
    <property type="match status" value="1"/>
</dbReference>
<keyword evidence="6 9" id="KW-0812">Transmembrane</keyword>
<evidence type="ECO:0000256" key="2">
    <source>
        <dbReference type="ARBA" id="ARBA00007069"/>
    </source>
</evidence>
<dbReference type="PROSITE" id="PS50928">
    <property type="entry name" value="ABC_TM1"/>
    <property type="match status" value="1"/>
</dbReference>
<evidence type="ECO:0000313" key="13">
    <source>
        <dbReference type="Proteomes" id="UP000243250"/>
    </source>
</evidence>
<dbReference type="EMBL" id="FOYS01000003">
    <property type="protein sequence ID" value="SFR52979.1"/>
    <property type="molecule type" value="Genomic_DNA"/>
</dbReference>
<feature type="transmembrane region" description="Helical" evidence="9">
    <location>
        <begin position="335"/>
        <end position="354"/>
    </location>
</feature>